<dbReference type="RefSeq" id="WP_066669765.1">
    <property type="nucleotide sequence ID" value="NZ_LYVF01000177.1"/>
</dbReference>
<dbReference type="GO" id="GO:0051607">
    <property type="term" value="P:defense response to virus"/>
    <property type="evidence" value="ECO:0007669"/>
    <property type="project" value="UniProtKB-KW"/>
</dbReference>
<dbReference type="InterPro" id="IPR000160">
    <property type="entry name" value="GGDEF_dom"/>
</dbReference>
<comment type="caution">
    <text evidence="5">The sequence shown here is derived from an EMBL/GenBank/DDBJ whole genome shotgun (WGS) entry which is preliminary data.</text>
</comment>
<evidence type="ECO:0000256" key="1">
    <source>
        <dbReference type="ARBA" id="ARBA00022741"/>
    </source>
</evidence>
<feature type="transmembrane region" description="Helical" evidence="3">
    <location>
        <begin position="21"/>
        <end position="40"/>
    </location>
</feature>
<dbReference type="Gene3D" id="3.30.70.2220">
    <property type="entry name" value="CRISPR-Cas system, Cmr2 subunit, D1 domain, cysteine cluster"/>
    <property type="match status" value="1"/>
</dbReference>
<keyword evidence="2" id="KW-0051">Antiviral defense</keyword>
<gene>
    <name evidence="5" type="ORF">A6M21_00650</name>
</gene>
<dbReference type="InterPro" id="IPR038242">
    <property type="entry name" value="Cmr2_N"/>
</dbReference>
<dbReference type="InterPro" id="IPR024615">
    <property type="entry name" value="CRISPR-assoc_Cmr2_N"/>
</dbReference>
<evidence type="ECO:0000256" key="2">
    <source>
        <dbReference type="ARBA" id="ARBA00023118"/>
    </source>
</evidence>
<accession>A0A1B7LCJ9</accession>
<dbReference type="InterPro" id="IPR043128">
    <property type="entry name" value="Rev_trsase/Diguanyl_cyclase"/>
</dbReference>
<evidence type="ECO:0000313" key="5">
    <source>
        <dbReference type="EMBL" id="OAT80442.1"/>
    </source>
</evidence>
<keyword evidence="3" id="KW-1133">Transmembrane helix</keyword>
<dbReference type="InterPro" id="IPR013407">
    <property type="entry name" value="CRISPR-assoc_prot_Cmr2"/>
</dbReference>
<dbReference type="InterPro" id="IPR054767">
    <property type="entry name" value="Cas10-Cmr2_palm2"/>
</dbReference>
<dbReference type="Proteomes" id="UP000078532">
    <property type="component" value="Unassembled WGS sequence"/>
</dbReference>
<dbReference type="GO" id="GO:0000166">
    <property type="term" value="F:nucleotide binding"/>
    <property type="evidence" value="ECO:0007669"/>
    <property type="project" value="UniProtKB-KW"/>
</dbReference>
<keyword evidence="1" id="KW-0547">Nucleotide-binding</keyword>
<evidence type="ECO:0000313" key="6">
    <source>
        <dbReference type="Proteomes" id="UP000078532"/>
    </source>
</evidence>
<dbReference type="STRING" id="1838280.A6M21_00650"/>
<dbReference type="NCBIfam" id="TIGR02577">
    <property type="entry name" value="cas_TM1794_Cmr2"/>
    <property type="match status" value="1"/>
</dbReference>
<dbReference type="AlphaFoldDB" id="A0A1B7LCJ9"/>
<dbReference type="Pfam" id="PF22335">
    <property type="entry name" value="Cas10-Cmr2_palm2"/>
    <property type="match status" value="1"/>
</dbReference>
<evidence type="ECO:0000256" key="3">
    <source>
        <dbReference type="SAM" id="Phobius"/>
    </source>
</evidence>
<dbReference type="EMBL" id="LYVF01000177">
    <property type="protein sequence ID" value="OAT80442.1"/>
    <property type="molecule type" value="Genomic_DNA"/>
</dbReference>
<dbReference type="Gene3D" id="3.30.70.270">
    <property type="match status" value="1"/>
</dbReference>
<feature type="domain" description="GGDEF" evidence="4">
    <location>
        <begin position="344"/>
        <end position="477"/>
    </location>
</feature>
<dbReference type="PROSITE" id="PS50887">
    <property type="entry name" value="GGDEF"/>
    <property type="match status" value="1"/>
</dbReference>
<proteinExistence type="predicted"/>
<protein>
    <submittedName>
        <fullName evidence="5">Type III-B CRISPR-associated protein Cas10/Cmr2</fullName>
    </submittedName>
</protein>
<evidence type="ECO:0000259" key="4">
    <source>
        <dbReference type="PROSITE" id="PS50887"/>
    </source>
</evidence>
<reference evidence="5 6" key="1">
    <citation type="submission" date="2016-04" db="EMBL/GenBank/DDBJ databases">
        <authorList>
            <person name="Evans L.H."/>
            <person name="Alamgir A."/>
            <person name="Owens N."/>
            <person name="Weber N.D."/>
            <person name="Virtaneva K."/>
            <person name="Barbian K."/>
            <person name="Babar A."/>
            <person name="Rosenke K."/>
        </authorList>
    </citation>
    <scope>NUCLEOTIDE SEQUENCE [LARGE SCALE GENOMIC DNA]</scope>
    <source>
        <strain evidence="5 6">LMa1</strain>
    </source>
</reference>
<sequence length="642" mass="72222">MHFTLGPVQGFVAQARRTRDLYAGSFLLSYLAGQAMYAVIKDRGRIIFPDVYDEKDEVSDPILKAIKTMNEEKKIIAPVPKIGTLPNRFKAQVPGDFDPGLCRQAVLDSWRSIAAEVWKRYVSKVAEENGKGVKEIWDRQVEGFWEINWVIGEDNSLLDRRKNWRSHVPTVEAGDKCTVMGNLQELSGYIRTQKEQRKFWETLRKELPGLELRPDERLCAVALIKRLYPLVAKETIGWELPRYYPSTSYMAAVHWIARTIEQKPDWAEKFADRAGKMNREYGARFQCIAAAMDKQPRAAGLARLDGNCFYASTLENDRLWPEDNSVRREELRELLREYGEKPSPFYALLLMDGDQLGALLQADKESDGAQISRALLDFSKQVGENVQAHNGITIYAGGDDVLALLPLEDALAAAVALHNSYKAVFQNAAIEKATISGTIIYAHHHAPLKSVLAKLHDLLDKVAKDETGRDSLAVCVWKGAGPVLTWSAPWAALLEEPGCLEQTNQEQSNLIDQLVDAFVAGDNKTGEYNSSFFYNIRSRFEILADEKKDTDRASSRLTAGGEQGLLKKEEDIVKLLTAEYLKSRAREEGGLSTDMVEKRMRNLLRLCRRSWRENGSLLIAKGPLTVDGALLVRFLATKGVRD</sequence>
<keyword evidence="3" id="KW-0812">Transmembrane</keyword>
<keyword evidence="6" id="KW-1185">Reference proteome</keyword>
<dbReference type="OrthoDB" id="9758700at2"/>
<keyword evidence="3" id="KW-0472">Membrane</keyword>
<organism evidence="5 6">
    <name type="scientific">Desulfotomaculum copahuensis</name>
    <dbReference type="NCBI Taxonomy" id="1838280"/>
    <lineage>
        <taxon>Bacteria</taxon>
        <taxon>Bacillati</taxon>
        <taxon>Bacillota</taxon>
        <taxon>Clostridia</taxon>
        <taxon>Eubacteriales</taxon>
        <taxon>Desulfotomaculaceae</taxon>
        <taxon>Desulfotomaculum</taxon>
    </lineage>
</organism>
<dbReference type="Pfam" id="PF12469">
    <property type="entry name" value="Cmr2_N"/>
    <property type="match status" value="1"/>
</dbReference>
<name>A0A1B7LCJ9_9FIRM</name>